<evidence type="ECO:0000256" key="11">
    <source>
        <dbReference type="ARBA" id="ARBA00023242"/>
    </source>
</evidence>
<dbReference type="FunFam" id="3.30.160.60:FF:002343">
    <property type="entry name" value="Zinc finger protein 33A"/>
    <property type="match status" value="5"/>
</dbReference>
<keyword evidence="10" id="KW-0804">Transcription</keyword>
<evidence type="ECO:0000256" key="12">
    <source>
        <dbReference type="PROSITE-ProRule" id="PRU00042"/>
    </source>
</evidence>
<dbReference type="FunFam" id="3.30.160.60:FF:000466">
    <property type="entry name" value="zinc finger protein 62 homolog"/>
    <property type="match status" value="1"/>
</dbReference>
<dbReference type="PANTHER" id="PTHR24390:SF260">
    <property type="entry name" value="ZINC FINGER PROTEIN 383-RELATED"/>
    <property type="match status" value="1"/>
</dbReference>
<feature type="domain" description="C2H2-type" evidence="13">
    <location>
        <begin position="93"/>
        <end position="120"/>
    </location>
</feature>
<keyword evidence="8" id="KW-0805">Transcription regulation</keyword>
<evidence type="ECO:0000256" key="10">
    <source>
        <dbReference type="ARBA" id="ARBA00023163"/>
    </source>
</evidence>
<gene>
    <name evidence="14" type="ORF">KFL_006200080</name>
</gene>
<keyword evidence="15" id="KW-1185">Reference proteome</keyword>
<dbReference type="GO" id="GO:0006357">
    <property type="term" value="P:regulation of transcription by RNA polymerase II"/>
    <property type="evidence" value="ECO:0000318"/>
    <property type="project" value="GO_Central"/>
</dbReference>
<dbReference type="InterPro" id="IPR046341">
    <property type="entry name" value="SET_dom_sf"/>
</dbReference>
<dbReference type="InterPro" id="IPR013087">
    <property type="entry name" value="Znf_C2H2_type"/>
</dbReference>
<evidence type="ECO:0000259" key="13">
    <source>
        <dbReference type="PROSITE" id="PS50157"/>
    </source>
</evidence>
<name>A0A1Y1IQ52_KLENI</name>
<dbReference type="PANTHER" id="PTHR24390">
    <property type="entry name" value="ZINC FINGER PROTEIN"/>
    <property type="match status" value="1"/>
</dbReference>
<dbReference type="GO" id="GO:0000981">
    <property type="term" value="F:DNA-binding transcription factor activity, RNA polymerase II-specific"/>
    <property type="evidence" value="ECO:0000318"/>
    <property type="project" value="GO_Central"/>
</dbReference>
<dbReference type="SUPFAM" id="SSF57667">
    <property type="entry name" value="beta-beta-alpha zinc fingers"/>
    <property type="match status" value="4"/>
</dbReference>
<dbReference type="GO" id="GO:0000978">
    <property type="term" value="F:RNA polymerase II cis-regulatory region sequence-specific DNA binding"/>
    <property type="evidence" value="ECO:0000318"/>
    <property type="project" value="GO_Central"/>
</dbReference>
<dbReference type="Pfam" id="PF13912">
    <property type="entry name" value="zf-C2H2_6"/>
    <property type="match status" value="1"/>
</dbReference>
<evidence type="ECO:0000256" key="7">
    <source>
        <dbReference type="ARBA" id="ARBA00022833"/>
    </source>
</evidence>
<dbReference type="SMART" id="SM00355">
    <property type="entry name" value="ZnF_C2H2"/>
    <property type="match status" value="7"/>
</dbReference>
<sequence>MTHSGERPYACTVCDVTFSQKGTRDRHERTHTGERPYTCTECDATFAQGGDLRRHNMTHTGERPYACTECDATFARGGALRRHNRTHTGERPYVCTQCDATFAHGEGLWSHQRMHSGKRPYACIECDAKFARGSDLRSHQRTHTGERPYACTECDATFAQGGGLQIHRRTHTGERPYACIECGAAFVTSDNQKKHFRDYHTAEGQQRRKREEERVAKLLEGASIDFKREHAVSFRCILDTFARVDFIIILNGKVIVLEVDEYQHDGYGVACDVSRMIKLYGAWLLEGNTLPVRFLRYNPHLFRVDGKQKKLKRVVREDRLLRAIREASEAEGDGMRVWYLYYDVVAGKPAIMQDPAFTIEHLATAQIDQRYGPRTTAPYALKIKQNHFVDAACKRGIGSIANAPRGTNKKTTAEYAINNVTSTMRLKATRPIYNGQEILVGYGSGYWAGHKGSHRTRRR</sequence>
<keyword evidence="4" id="KW-0479">Metal-binding</keyword>
<evidence type="ECO:0000256" key="1">
    <source>
        <dbReference type="ARBA" id="ARBA00003767"/>
    </source>
</evidence>
<dbReference type="EMBL" id="DF237569">
    <property type="protein sequence ID" value="GAQ90268.1"/>
    <property type="molecule type" value="Genomic_DNA"/>
</dbReference>
<comment type="function">
    <text evidence="1">May be involved in transcriptional regulation.</text>
</comment>
<keyword evidence="5" id="KW-0677">Repeat</keyword>
<feature type="domain" description="C2H2-type" evidence="13">
    <location>
        <begin position="9"/>
        <end position="36"/>
    </location>
</feature>
<keyword evidence="11" id="KW-0539">Nucleus</keyword>
<accession>A0A1Y1IQ52</accession>
<reference evidence="14 15" key="1">
    <citation type="journal article" date="2014" name="Nat. Commun.">
        <title>Klebsormidium flaccidum genome reveals primary factors for plant terrestrial adaptation.</title>
        <authorList>
            <person name="Hori K."/>
            <person name="Maruyama F."/>
            <person name="Fujisawa T."/>
            <person name="Togashi T."/>
            <person name="Yamamoto N."/>
            <person name="Seo M."/>
            <person name="Sato S."/>
            <person name="Yamada T."/>
            <person name="Mori H."/>
            <person name="Tajima N."/>
            <person name="Moriyama T."/>
            <person name="Ikeuchi M."/>
            <person name="Watanabe M."/>
            <person name="Wada H."/>
            <person name="Kobayashi K."/>
            <person name="Saito M."/>
            <person name="Masuda T."/>
            <person name="Sasaki-Sekimoto Y."/>
            <person name="Mashiguchi K."/>
            <person name="Awai K."/>
            <person name="Shimojima M."/>
            <person name="Masuda S."/>
            <person name="Iwai M."/>
            <person name="Nobusawa T."/>
            <person name="Narise T."/>
            <person name="Kondo S."/>
            <person name="Saito H."/>
            <person name="Sato R."/>
            <person name="Murakawa M."/>
            <person name="Ihara Y."/>
            <person name="Oshima-Yamada Y."/>
            <person name="Ohtaka K."/>
            <person name="Satoh M."/>
            <person name="Sonobe K."/>
            <person name="Ishii M."/>
            <person name="Ohtani R."/>
            <person name="Kanamori-Sato M."/>
            <person name="Honoki R."/>
            <person name="Miyazaki D."/>
            <person name="Mochizuki H."/>
            <person name="Umetsu J."/>
            <person name="Higashi K."/>
            <person name="Shibata D."/>
            <person name="Kamiya Y."/>
            <person name="Sato N."/>
            <person name="Nakamura Y."/>
            <person name="Tabata S."/>
            <person name="Ida S."/>
            <person name="Kurokawa K."/>
            <person name="Ohta H."/>
        </authorList>
    </citation>
    <scope>NUCLEOTIDE SEQUENCE [LARGE SCALE GENOMIC DNA]</scope>
    <source>
        <strain evidence="14 15">NIES-2285</strain>
    </source>
</reference>
<evidence type="ECO:0000313" key="14">
    <source>
        <dbReference type="EMBL" id="GAQ90268.1"/>
    </source>
</evidence>
<evidence type="ECO:0000313" key="15">
    <source>
        <dbReference type="Proteomes" id="UP000054558"/>
    </source>
</evidence>
<dbReference type="InterPro" id="IPR036236">
    <property type="entry name" value="Znf_C2H2_sf"/>
</dbReference>
<feature type="domain" description="C2H2-type" evidence="13">
    <location>
        <begin position="149"/>
        <end position="176"/>
    </location>
</feature>
<comment type="similarity">
    <text evidence="3">Belongs to the krueppel C2H2-type zinc-finger protein family.</text>
</comment>
<evidence type="ECO:0000256" key="4">
    <source>
        <dbReference type="ARBA" id="ARBA00022723"/>
    </source>
</evidence>
<feature type="domain" description="C2H2-type" evidence="13">
    <location>
        <begin position="65"/>
        <end position="92"/>
    </location>
</feature>
<evidence type="ECO:0000256" key="6">
    <source>
        <dbReference type="ARBA" id="ARBA00022771"/>
    </source>
</evidence>
<dbReference type="Gene3D" id="3.30.160.60">
    <property type="entry name" value="Classic Zinc Finger"/>
    <property type="match status" value="7"/>
</dbReference>
<keyword evidence="6 12" id="KW-0863">Zinc-finger</keyword>
<evidence type="ECO:0000256" key="2">
    <source>
        <dbReference type="ARBA" id="ARBA00004123"/>
    </source>
</evidence>
<keyword evidence="9" id="KW-0238">DNA-binding</keyword>
<evidence type="ECO:0000256" key="5">
    <source>
        <dbReference type="ARBA" id="ARBA00022737"/>
    </source>
</evidence>
<feature type="domain" description="C2H2-type" evidence="13">
    <location>
        <begin position="37"/>
        <end position="64"/>
    </location>
</feature>
<comment type="subcellular location">
    <subcellularLocation>
        <location evidence="2">Nucleus</location>
    </subcellularLocation>
</comment>
<dbReference type="PROSITE" id="PS50157">
    <property type="entry name" value="ZINC_FINGER_C2H2_2"/>
    <property type="match status" value="7"/>
</dbReference>
<dbReference type="GO" id="GO:0005634">
    <property type="term" value="C:nucleus"/>
    <property type="evidence" value="ECO:0000318"/>
    <property type="project" value="GO_Central"/>
</dbReference>
<dbReference type="FunFam" id="3.30.160.60:FF:000028">
    <property type="entry name" value="zinc finger protein 90 homolog"/>
    <property type="match status" value="1"/>
</dbReference>
<dbReference type="Pfam" id="PF00096">
    <property type="entry name" value="zf-C2H2"/>
    <property type="match status" value="5"/>
</dbReference>
<dbReference type="Gene3D" id="2.170.270.10">
    <property type="entry name" value="SET domain"/>
    <property type="match status" value="1"/>
</dbReference>
<dbReference type="OrthoDB" id="1750190at2759"/>
<proteinExistence type="inferred from homology"/>
<organism evidence="14 15">
    <name type="scientific">Klebsormidium nitens</name>
    <name type="common">Green alga</name>
    <name type="synonym">Ulothrix nitens</name>
    <dbReference type="NCBI Taxonomy" id="105231"/>
    <lineage>
        <taxon>Eukaryota</taxon>
        <taxon>Viridiplantae</taxon>
        <taxon>Streptophyta</taxon>
        <taxon>Klebsormidiophyceae</taxon>
        <taxon>Klebsormidiales</taxon>
        <taxon>Klebsormidiaceae</taxon>
        <taxon>Klebsormidium</taxon>
    </lineage>
</organism>
<dbReference type="AlphaFoldDB" id="A0A1Y1IQ52"/>
<evidence type="ECO:0000256" key="8">
    <source>
        <dbReference type="ARBA" id="ARBA00023015"/>
    </source>
</evidence>
<evidence type="ECO:0000256" key="9">
    <source>
        <dbReference type="ARBA" id="ARBA00023125"/>
    </source>
</evidence>
<feature type="domain" description="C2H2-type" evidence="13">
    <location>
        <begin position="177"/>
        <end position="205"/>
    </location>
</feature>
<keyword evidence="7" id="KW-0862">Zinc</keyword>
<feature type="domain" description="C2H2-type" evidence="13">
    <location>
        <begin position="121"/>
        <end position="148"/>
    </location>
</feature>
<dbReference type="STRING" id="105231.A0A1Y1IQ52"/>
<dbReference type="GO" id="GO:0008270">
    <property type="term" value="F:zinc ion binding"/>
    <property type="evidence" value="ECO:0007669"/>
    <property type="project" value="UniProtKB-KW"/>
</dbReference>
<dbReference type="Proteomes" id="UP000054558">
    <property type="component" value="Unassembled WGS sequence"/>
</dbReference>
<protein>
    <recommendedName>
        <fullName evidence="13">C2H2-type domain-containing protein</fullName>
    </recommendedName>
</protein>
<evidence type="ECO:0000256" key="3">
    <source>
        <dbReference type="ARBA" id="ARBA00006991"/>
    </source>
</evidence>
<dbReference type="PROSITE" id="PS00028">
    <property type="entry name" value="ZINC_FINGER_C2H2_1"/>
    <property type="match status" value="7"/>
</dbReference>